<evidence type="ECO:0000256" key="2">
    <source>
        <dbReference type="ARBA" id="ARBA00013262"/>
    </source>
</evidence>
<dbReference type="GO" id="GO:0005794">
    <property type="term" value="C:Golgi apparatus"/>
    <property type="evidence" value="ECO:0007669"/>
    <property type="project" value="UniProtKB-ARBA"/>
</dbReference>
<evidence type="ECO:0000256" key="5">
    <source>
        <dbReference type="RuleBase" id="RU365018"/>
    </source>
</evidence>
<comment type="catalytic activity">
    <reaction evidence="4 5">
        <text>L-tyrosyl-[protein] + 3'-phosphoadenylyl sulfate = O-sulfo-L-tyrosine-[protein] + adenosine 3',5'-bisphosphate + H(+)</text>
        <dbReference type="Rhea" id="RHEA:16801"/>
        <dbReference type="Rhea" id="RHEA-COMP:10136"/>
        <dbReference type="Rhea" id="RHEA-COMP:11688"/>
        <dbReference type="ChEBI" id="CHEBI:15378"/>
        <dbReference type="ChEBI" id="CHEBI:46858"/>
        <dbReference type="ChEBI" id="CHEBI:58339"/>
        <dbReference type="ChEBI" id="CHEBI:58343"/>
        <dbReference type="ChEBI" id="CHEBI:65286"/>
        <dbReference type="EC" id="2.8.2.20"/>
    </reaction>
</comment>
<evidence type="ECO:0000313" key="7">
    <source>
        <dbReference type="EMBL" id="KAG5453074.1"/>
    </source>
</evidence>
<dbReference type="Gene3D" id="3.40.50.300">
    <property type="entry name" value="P-loop containing nucleotide triphosphate hydrolases"/>
    <property type="match status" value="1"/>
</dbReference>
<comment type="similarity">
    <text evidence="1 5">Belongs to the protein sulfotransferase family.</text>
</comment>
<dbReference type="PANTHER" id="PTHR12788:SF10">
    <property type="entry name" value="PROTEIN-TYROSINE SULFOTRANSFERASE"/>
    <property type="match status" value="1"/>
</dbReference>
<dbReference type="GO" id="GO:0008476">
    <property type="term" value="F:protein-tyrosine sulfotransferase activity"/>
    <property type="evidence" value="ECO:0007669"/>
    <property type="project" value="UniProtKB-EC"/>
</dbReference>
<protein>
    <recommendedName>
        <fullName evidence="2 5">Protein-tyrosine sulfotransferase</fullName>
        <ecNumber evidence="2 5">2.8.2.20</ecNumber>
    </recommendedName>
</protein>
<dbReference type="InterPro" id="IPR026634">
    <property type="entry name" value="TPST-like"/>
</dbReference>
<dbReference type="EC" id="2.8.2.20" evidence="2 5"/>
<evidence type="ECO:0000256" key="6">
    <source>
        <dbReference type="SAM" id="Phobius"/>
    </source>
</evidence>
<comment type="function">
    <text evidence="5">Catalyzes the O-sulfation of tyrosine residues within acidic motifs of polypeptides, using 3'-phosphoadenylyl sulfate (PAPS) as cosubstrate.</text>
</comment>
<accession>A0A8T1MUL5</accession>
<dbReference type="EMBL" id="NIRI02000013">
    <property type="protein sequence ID" value="KAG5453074.1"/>
    <property type="molecule type" value="Genomic_DNA"/>
</dbReference>
<keyword evidence="6" id="KW-1133">Transmembrane helix</keyword>
<evidence type="ECO:0000256" key="3">
    <source>
        <dbReference type="ARBA" id="ARBA00022679"/>
    </source>
</evidence>
<proteinExistence type="inferred from homology"/>
<evidence type="ECO:0000256" key="1">
    <source>
        <dbReference type="ARBA" id="ARBA00009988"/>
    </source>
</evidence>
<dbReference type="Proteomes" id="UP000286415">
    <property type="component" value="Unassembled WGS sequence"/>
</dbReference>
<gene>
    <name evidence="7" type="ORF">CSKR_106244</name>
</gene>
<dbReference type="InterPro" id="IPR027417">
    <property type="entry name" value="P-loop_NTPase"/>
</dbReference>
<dbReference type="AlphaFoldDB" id="A0A8T1MUL5"/>
<keyword evidence="3 5" id="KW-0808">Transferase</keyword>
<comment type="caution">
    <text evidence="7">The sequence shown here is derived from an EMBL/GenBank/DDBJ whole genome shotgun (WGS) entry which is preliminary data.</text>
</comment>
<reference evidence="7 8" key="1">
    <citation type="journal article" date="2018" name="Biotechnol. Adv.">
        <title>Improved genomic resources and new bioinformatic workflow for the carcinogenic parasite Clonorchis sinensis: Biotechnological implications.</title>
        <authorList>
            <person name="Wang D."/>
            <person name="Korhonen P.K."/>
            <person name="Gasser R.B."/>
            <person name="Young N.D."/>
        </authorList>
    </citation>
    <scope>NUCLEOTIDE SEQUENCE [LARGE SCALE GENOMIC DNA]</scope>
    <source>
        <strain evidence="7">Cs-k2</strain>
    </source>
</reference>
<keyword evidence="6" id="KW-0472">Membrane</keyword>
<feature type="transmembrane region" description="Helical" evidence="6">
    <location>
        <begin position="14"/>
        <end position="34"/>
    </location>
</feature>
<evidence type="ECO:0000313" key="8">
    <source>
        <dbReference type="Proteomes" id="UP000286415"/>
    </source>
</evidence>
<dbReference type="Pfam" id="PF13469">
    <property type="entry name" value="Sulfotransfer_3"/>
    <property type="match status" value="1"/>
</dbReference>
<sequence>MGWLPRVYTGGRTLPRCCAAFLATWFVGSLFYFYNCRICFWGTQNAEALTPDKAPLIFVGGHESSGTGLLRVLLDVHPLIRCGAEPMVTLTLLEERLGMKGNLIRRAIKAGIYPEAYDQAVAAFILKVIEKMGPPAPYLCHKQPLTFLYAKYLGFLFPKAKFVHILRDGRAVTSSLIERGFNPVFTKENALNGLKQWNQTVTLLLRQCQELGVDRCYTIIYEKLVMQPEIETRRLFEFLGIPWDPVVTRHETKLKTITNPNPYEPSTRQFMKKIHTKSVDSWAGPKAVLNETVLKNITAACTLLDTLGYTALGFPPDYTKMNSTVPVIK</sequence>
<organism evidence="7 8">
    <name type="scientific">Clonorchis sinensis</name>
    <name type="common">Chinese liver fluke</name>
    <dbReference type="NCBI Taxonomy" id="79923"/>
    <lineage>
        <taxon>Eukaryota</taxon>
        <taxon>Metazoa</taxon>
        <taxon>Spiralia</taxon>
        <taxon>Lophotrochozoa</taxon>
        <taxon>Platyhelminthes</taxon>
        <taxon>Trematoda</taxon>
        <taxon>Digenea</taxon>
        <taxon>Opisthorchiida</taxon>
        <taxon>Opisthorchiata</taxon>
        <taxon>Opisthorchiidae</taxon>
        <taxon>Clonorchis</taxon>
    </lineage>
</organism>
<name>A0A8T1MUL5_CLOSI</name>
<dbReference type="SUPFAM" id="SSF52540">
    <property type="entry name" value="P-loop containing nucleoside triphosphate hydrolases"/>
    <property type="match status" value="1"/>
</dbReference>
<reference evidence="7 8" key="2">
    <citation type="journal article" date="2021" name="Genomics">
        <title>High-quality reference genome for Clonorchis sinensis.</title>
        <authorList>
            <person name="Young N.D."/>
            <person name="Stroehlein A.J."/>
            <person name="Kinkar L."/>
            <person name="Wang T."/>
            <person name="Sohn W.M."/>
            <person name="Chang B.C.H."/>
            <person name="Kaur P."/>
            <person name="Weisz D."/>
            <person name="Dudchenko O."/>
            <person name="Aiden E.L."/>
            <person name="Korhonen P.K."/>
            <person name="Gasser R.B."/>
        </authorList>
    </citation>
    <scope>NUCLEOTIDE SEQUENCE [LARGE SCALE GENOMIC DNA]</scope>
    <source>
        <strain evidence="7">Cs-k2</strain>
    </source>
</reference>
<dbReference type="OrthoDB" id="545675at2759"/>
<dbReference type="PANTHER" id="PTHR12788">
    <property type="entry name" value="PROTEIN-TYROSINE SULFOTRANSFERASE 2"/>
    <property type="match status" value="1"/>
</dbReference>
<keyword evidence="6" id="KW-0812">Transmembrane</keyword>
<evidence type="ECO:0000256" key="4">
    <source>
        <dbReference type="ARBA" id="ARBA00048460"/>
    </source>
</evidence>
<keyword evidence="8" id="KW-1185">Reference proteome</keyword>